<evidence type="ECO:0000313" key="1">
    <source>
        <dbReference type="EMBL" id="OGK05426.1"/>
    </source>
</evidence>
<dbReference type="AlphaFoldDB" id="A0A1F7FG29"/>
<comment type="caution">
    <text evidence="1">The sequence shown here is derived from an EMBL/GenBank/DDBJ whole genome shotgun (WGS) entry which is preliminary data.</text>
</comment>
<gene>
    <name evidence="1" type="ORF">A2519_03245</name>
</gene>
<organism evidence="1 2">
    <name type="scientific">Candidatus Raymondbacteria bacterium RIFOXYD12_FULL_49_13</name>
    <dbReference type="NCBI Taxonomy" id="1817890"/>
    <lineage>
        <taxon>Bacteria</taxon>
        <taxon>Raymondiibacteriota</taxon>
    </lineage>
</organism>
<protein>
    <submittedName>
        <fullName evidence="1">Uncharacterized protein</fullName>
    </submittedName>
</protein>
<evidence type="ECO:0000313" key="2">
    <source>
        <dbReference type="Proteomes" id="UP000179243"/>
    </source>
</evidence>
<reference evidence="1 2" key="1">
    <citation type="journal article" date="2016" name="Nat. Commun.">
        <title>Thousands of microbial genomes shed light on interconnected biogeochemical processes in an aquifer system.</title>
        <authorList>
            <person name="Anantharaman K."/>
            <person name="Brown C.T."/>
            <person name="Hug L.A."/>
            <person name="Sharon I."/>
            <person name="Castelle C.J."/>
            <person name="Probst A.J."/>
            <person name="Thomas B.C."/>
            <person name="Singh A."/>
            <person name="Wilkins M.J."/>
            <person name="Karaoz U."/>
            <person name="Brodie E.L."/>
            <person name="Williams K.H."/>
            <person name="Hubbard S.S."/>
            <person name="Banfield J.F."/>
        </authorList>
    </citation>
    <scope>NUCLEOTIDE SEQUENCE [LARGE SCALE GENOMIC DNA]</scope>
</reference>
<name>A0A1F7FG29_UNCRA</name>
<dbReference type="Proteomes" id="UP000179243">
    <property type="component" value="Unassembled WGS sequence"/>
</dbReference>
<dbReference type="EMBL" id="MFYX01000056">
    <property type="protein sequence ID" value="OGK05426.1"/>
    <property type="molecule type" value="Genomic_DNA"/>
</dbReference>
<proteinExistence type="predicted"/>
<accession>A0A1F7FG29</accession>
<sequence length="90" mass="10207">MSWITSMIAVDIVDEFGYIITGKPAEPLLDAKPECLIPAGVSFYGPIFYLFAKIAPQSQWSTRLLKLLEDYPDVPLRIMGFPENWKECPI</sequence>